<organism evidence="1 2">
    <name type="scientific">Candidatus Amunia macphersoniae</name>
    <dbReference type="NCBI Taxonomy" id="3127014"/>
    <lineage>
        <taxon>Bacteria</taxon>
        <taxon>Bacillati</taxon>
        <taxon>Candidatus Dormiibacterota</taxon>
        <taxon>Candidatus Dormibacteria</taxon>
        <taxon>Candidatus Aeolococcales</taxon>
        <taxon>Candidatus Aeolococcaceae</taxon>
        <taxon>Candidatus Amunia</taxon>
    </lineage>
</organism>
<protein>
    <recommendedName>
        <fullName evidence="3">DUF4365 domain-containing protein</fullName>
    </recommendedName>
</protein>
<dbReference type="Proteomes" id="UP000614410">
    <property type="component" value="Unassembled WGS sequence"/>
</dbReference>
<comment type="caution">
    <text evidence="1">The sequence shown here is derived from an EMBL/GenBank/DDBJ whole genome shotgun (WGS) entry which is preliminary data.</text>
</comment>
<proteinExistence type="predicted"/>
<evidence type="ECO:0008006" key="3">
    <source>
        <dbReference type="Google" id="ProtNLM"/>
    </source>
</evidence>
<reference evidence="1 2" key="1">
    <citation type="submission" date="2020-10" db="EMBL/GenBank/DDBJ databases">
        <title>Ca. Dormibacterota MAGs.</title>
        <authorList>
            <person name="Montgomery K."/>
        </authorList>
    </citation>
    <scope>NUCLEOTIDE SEQUENCE [LARGE SCALE GENOMIC DNA]</scope>
    <source>
        <strain evidence="1">Mitchell_Peninsula_5</strain>
    </source>
</reference>
<accession>A0A934KMM1</accession>
<sequence length="332" mass="36661">MDRARELATSSKRDLGQIIEWQVWSAMVGFSDRITHVFLPLDDRGVDGILRRLDDDAMCAIQVKGRTSLHKGELQVVLRDVAIADTNITVVVALLDPTTMTLHETVFVLDVASVNRLGSHTTNNGARIVELAIPYPHKRGSRWERHACRLSGLADRVLSASTAPPLVAPLAAIPPGPKDLVGHLAELEVIRLLGEGVELNTFKSFPDIEVAEYLVRHRPSGRIRGVQVKCITLAGPNGHGMVNFHRAAFRPSPAVDVVVLTYRSDLHGFDEHAWVIPAVDIPTLVSTKGANIELMLHPAGGYGSKFDRYRTVRSRLAEHYTHWFAGRAQQPR</sequence>
<evidence type="ECO:0000313" key="1">
    <source>
        <dbReference type="EMBL" id="MBJ7607907.1"/>
    </source>
</evidence>
<dbReference type="EMBL" id="JAEKNN010000005">
    <property type="protein sequence ID" value="MBJ7607907.1"/>
    <property type="molecule type" value="Genomic_DNA"/>
</dbReference>
<evidence type="ECO:0000313" key="2">
    <source>
        <dbReference type="Proteomes" id="UP000614410"/>
    </source>
</evidence>
<dbReference type="AlphaFoldDB" id="A0A934KMM1"/>
<gene>
    <name evidence="1" type="ORF">JF887_00540</name>
</gene>
<name>A0A934KMM1_9BACT</name>